<dbReference type="PANTHER" id="PTHR16276:SF1">
    <property type="entry name" value="SMALL RIBOSOMAL SUBUNIT PROTEIN MS39"/>
    <property type="match status" value="1"/>
</dbReference>
<keyword evidence="6" id="KW-0694">RNA-binding</keyword>
<evidence type="ECO:0000256" key="12">
    <source>
        <dbReference type="PROSITE-ProRule" id="PRU00708"/>
    </source>
</evidence>
<evidence type="ECO:0000313" key="14">
    <source>
        <dbReference type="RefSeq" id="XP_013778914.1"/>
    </source>
</evidence>
<evidence type="ECO:0000256" key="6">
    <source>
        <dbReference type="ARBA" id="ARBA00022884"/>
    </source>
</evidence>
<dbReference type="PANTHER" id="PTHR16276">
    <property type="entry name" value="PENTATRICOPEPTIDE REPEAT DOMAIN-CONTAINING PROTEIN 3"/>
    <property type="match status" value="1"/>
</dbReference>
<comment type="similarity">
    <text evidence="2">Belongs to the mitochondrion-specific ribosomal protein mS39 family.</text>
</comment>
<evidence type="ECO:0000256" key="7">
    <source>
        <dbReference type="ARBA" id="ARBA00022946"/>
    </source>
</evidence>
<dbReference type="InterPro" id="IPR002885">
    <property type="entry name" value="PPR_rpt"/>
</dbReference>
<dbReference type="InterPro" id="IPR037387">
    <property type="entry name" value="PTCD3"/>
</dbReference>
<gene>
    <name evidence="14" type="primary">LOC106463433</name>
</gene>
<dbReference type="RefSeq" id="XP_013778914.1">
    <property type="nucleotide sequence ID" value="XM_013923460.2"/>
</dbReference>
<dbReference type="PROSITE" id="PS51375">
    <property type="entry name" value="PPR"/>
    <property type="match status" value="1"/>
</dbReference>
<keyword evidence="4" id="KW-0677">Repeat</keyword>
<dbReference type="Gene3D" id="1.25.40.10">
    <property type="entry name" value="Tetratricopeptide repeat domain"/>
    <property type="match status" value="2"/>
</dbReference>
<evidence type="ECO:0000256" key="3">
    <source>
        <dbReference type="ARBA" id="ARBA00022730"/>
    </source>
</evidence>
<evidence type="ECO:0000256" key="2">
    <source>
        <dbReference type="ARBA" id="ARBA00008551"/>
    </source>
</evidence>
<keyword evidence="7" id="KW-0809">Transit peptide</keyword>
<feature type="repeat" description="PPR" evidence="12">
    <location>
        <begin position="245"/>
        <end position="279"/>
    </location>
</feature>
<evidence type="ECO:0000256" key="9">
    <source>
        <dbReference type="ARBA" id="ARBA00023128"/>
    </source>
</evidence>
<sequence>MATSLRLCVLNWKKNIFKSRFFSISNYVRNLSATESTYEVTVKDSDALRDEKWSVKEEIVIPKRIPRGPTDILKALAATVDRDFTAPHYKYHDDPYFIPASNVTKRSFALSKESGRKAAKYFLEKYPDSFKNNPAEPNIQDLMPVEKITDDSEISEDFLLDCIHKVEVQNAIAAYKNIKEKNVSLSHETEQFLLELLCFFNCEESPGDQFSEEQWFKKLSVRETRKTWKDNGLAEQLFASMEKKDSQAYCALLQGRAKYFDVERAYDLYQKMQEKQIPANTETYNSLLTLVPFLREGSDGRWSLALEFLENMKRERLFPNIGTFNALLEILSKFGLWRSAKPLALKVMAEMKLLNIEPSLGSYYYLLTIFCKTSGPTSPILIDIMQNLEDKDLKIRHPKDVFFFVTAMDVCHNHLVDKKLAYRVHALLQKGNNYCLIGDSFRESIYYQHFFRLLCKTENIDVFLEFYNKYVPHIYTPEPSVMLDIIETIDLHGALHYLPQLWSDIIVFNHAVREQIVTTVLSIMARGTEDLELQKQFGVIAWDIKERIDSQEPRMRSQIQWTGQMLGDIMMVCLNAGEMDKAWEMMLKLDKEQDRIIGNAKSESLKRFCLASLEHGKYDQAIFCLKHAMEVGHTDIGNLMKEQLKHQNFTEMQEMQIQSLLNPETVENEQITE</sequence>
<protein>
    <recommendedName>
        <fullName evidence="11">Small ribosomal subunit protein mS39</fullName>
    </recommendedName>
</protein>
<evidence type="ECO:0000256" key="10">
    <source>
        <dbReference type="ARBA" id="ARBA00023274"/>
    </source>
</evidence>
<keyword evidence="9" id="KW-0496">Mitochondrion</keyword>
<keyword evidence="10" id="KW-0687">Ribonucleoprotein</keyword>
<evidence type="ECO:0000256" key="4">
    <source>
        <dbReference type="ARBA" id="ARBA00022737"/>
    </source>
</evidence>
<name>A0ABM1BBY6_LIMPO</name>
<dbReference type="InterPro" id="IPR055063">
    <property type="entry name" value="Rib_mS39_PPR"/>
</dbReference>
<evidence type="ECO:0000313" key="13">
    <source>
        <dbReference type="Proteomes" id="UP000694941"/>
    </source>
</evidence>
<proteinExistence type="inferred from homology"/>
<comment type="subcellular location">
    <subcellularLocation>
        <location evidence="1">Mitochondrion</location>
    </subcellularLocation>
</comment>
<accession>A0ABM1BBY6</accession>
<evidence type="ECO:0000256" key="5">
    <source>
        <dbReference type="ARBA" id="ARBA00022845"/>
    </source>
</evidence>
<dbReference type="Proteomes" id="UP000694941">
    <property type="component" value="Unplaced"/>
</dbReference>
<evidence type="ECO:0000256" key="1">
    <source>
        <dbReference type="ARBA" id="ARBA00004173"/>
    </source>
</evidence>
<dbReference type="InterPro" id="IPR011990">
    <property type="entry name" value="TPR-like_helical_dom_sf"/>
</dbReference>
<keyword evidence="8" id="KW-0689">Ribosomal protein</keyword>
<organism evidence="13 14">
    <name type="scientific">Limulus polyphemus</name>
    <name type="common">Atlantic horseshoe crab</name>
    <dbReference type="NCBI Taxonomy" id="6850"/>
    <lineage>
        <taxon>Eukaryota</taxon>
        <taxon>Metazoa</taxon>
        <taxon>Ecdysozoa</taxon>
        <taxon>Arthropoda</taxon>
        <taxon>Chelicerata</taxon>
        <taxon>Merostomata</taxon>
        <taxon>Xiphosura</taxon>
        <taxon>Limulidae</taxon>
        <taxon>Limulus</taxon>
    </lineage>
</organism>
<dbReference type="Pfam" id="PF22330">
    <property type="entry name" value="Rib_mS39_PPR"/>
    <property type="match status" value="1"/>
</dbReference>
<evidence type="ECO:0000256" key="8">
    <source>
        <dbReference type="ARBA" id="ARBA00022980"/>
    </source>
</evidence>
<keyword evidence="13" id="KW-1185">Reference proteome</keyword>
<dbReference type="Pfam" id="PF13812">
    <property type="entry name" value="PPR_3"/>
    <property type="match status" value="1"/>
</dbReference>
<keyword evidence="5" id="KW-0810">Translation regulation</keyword>
<keyword evidence="3" id="KW-0699">rRNA-binding</keyword>
<dbReference type="GeneID" id="106463433"/>
<reference evidence="14" key="1">
    <citation type="submission" date="2025-08" db="UniProtKB">
        <authorList>
            <consortium name="RefSeq"/>
        </authorList>
    </citation>
    <scope>IDENTIFICATION</scope>
    <source>
        <tissue evidence="14">Muscle</tissue>
    </source>
</reference>
<evidence type="ECO:0000256" key="11">
    <source>
        <dbReference type="ARBA" id="ARBA00035134"/>
    </source>
</evidence>